<proteinExistence type="predicted"/>
<dbReference type="Pfam" id="PF00107">
    <property type="entry name" value="ADH_zinc_N"/>
    <property type="match status" value="1"/>
</dbReference>
<gene>
    <name evidence="2" type="ORF">CQ13_20990</name>
</gene>
<dbReference type="SUPFAM" id="SSF51735">
    <property type="entry name" value="NAD(P)-binding Rossmann-fold domains"/>
    <property type="match status" value="1"/>
</dbReference>
<sequence length="337" mass="35504">MKCYELQGPSGIDGLALVDKPAPEPGDGQVLVRLRAATLNYRDLITVKGGYGTRQKFPLVPVSDGAGVVERVGPGVREFAAGDRVIGSFFEGWIGGEPSEAKMRSALGGAVDGVLSEYRVFPKHALVRTPEHLSDIEAAALPCAGLTAWSAIVKLGGVKPGQTVLTQGTGGVSLFAVQFAKMCGARVIATSSSDAKIERLKQLGADFTLNYKTAPDWGKKAREWSGQGVDLVVEVGGVGTLNESIRATRIGGTIAFIGVLAGPPPSDLRLPLMVMQQQRLQGVTVGSVEDLQAMVDAITTNGMKPVIDRTFNFDQTKDAFAHMESGAHFGKVAIEIG</sequence>
<dbReference type="Proteomes" id="UP000052023">
    <property type="component" value="Unassembled WGS sequence"/>
</dbReference>
<feature type="domain" description="Enoyl reductase (ER)" evidence="1">
    <location>
        <begin position="10"/>
        <end position="334"/>
    </location>
</feature>
<dbReference type="InterPro" id="IPR036291">
    <property type="entry name" value="NAD(P)-bd_dom_sf"/>
</dbReference>
<dbReference type="RefSeq" id="WP_057842964.1">
    <property type="nucleotide sequence ID" value="NZ_LLYA01000090.1"/>
</dbReference>
<evidence type="ECO:0000259" key="1">
    <source>
        <dbReference type="SMART" id="SM00829"/>
    </source>
</evidence>
<dbReference type="Pfam" id="PF08240">
    <property type="entry name" value="ADH_N"/>
    <property type="match status" value="1"/>
</dbReference>
<dbReference type="PANTHER" id="PTHR45033:SF2">
    <property type="entry name" value="ZINC-TYPE ALCOHOL DEHYDROGENASE-LIKE PROTEIN C1773.06C"/>
    <property type="match status" value="1"/>
</dbReference>
<dbReference type="InterPro" id="IPR020843">
    <property type="entry name" value="ER"/>
</dbReference>
<dbReference type="PANTHER" id="PTHR45033">
    <property type="match status" value="1"/>
</dbReference>
<dbReference type="InterPro" id="IPR013149">
    <property type="entry name" value="ADH-like_C"/>
</dbReference>
<dbReference type="GO" id="GO:0016491">
    <property type="term" value="F:oxidoreductase activity"/>
    <property type="evidence" value="ECO:0007669"/>
    <property type="project" value="InterPro"/>
</dbReference>
<reference evidence="2 3" key="1">
    <citation type="submission" date="2014-03" db="EMBL/GenBank/DDBJ databases">
        <title>Bradyrhizobium valentinum sp. nov., isolated from effective nodules of Lupinus mariae-josephae, a lupine endemic of basic-lime soils in Eastern Spain.</title>
        <authorList>
            <person name="Duran D."/>
            <person name="Rey L."/>
            <person name="Navarro A."/>
            <person name="Busquets A."/>
            <person name="Imperial J."/>
            <person name="Ruiz-Argueso T."/>
        </authorList>
    </citation>
    <scope>NUCLEOTIDE SEQUENCE [LARGE SCALE GENOMIC DNA]</scope>
    <source>
        <strain evidence="2 3">Ro19</strain>
    </source>
</reference>
<dbReference type="EMBL" id="LLYA01000090">
    <property type="protein sequence ID" value="KRR28468.1"/>
    <property type="molecule type" value="Genomic_DNA"/>
</dbReference>
<organism evidence="2 3">
    <name type="scientific">Bradyrhizobium retamae</name>
    <dbReference type="NCBI Taxonomy" id="1300035"/>
    <lineage>
        <taxon>Bacteria</taxon>
        <taxon>Pseudomonadati</taxon>
        <taxon>Pseudomonadota</taxon>
        <taxon>Alphaproteobacteria</taxon>
        <taxon>Hyphomicrobiales</taxon>
        <taxon>Nitrobacteraceae</taxon>
        <taxon>Bradyrhizobium</taxon>
    </lineage>
</organism>
<dbReference type="Gene3D" id="3.40.50.720">
    <property type="entry name" value="NAD(P)-binding Rossmann-like Domain"/>
    <property type="match status" value="1"/>
</dbReference>
<comment type="caution">
    <text evidence="2">The sequence shown here is derived from an EMBL/GenBank/DDBJ whole genome shotgun (WGS) entry which is preliminary data.</text>
</comment>
<dbReference type="SMART" id="SM00829">
    <property type="entry name" value="PKS_ER"/>
    <property type="match status" value="1"/>
</dbReference>
<name>A0A0R3N7U7_9BRAD</name>
<keyword evidence="3" id="KW-1185">Reference proteome</keyword>
<accession>A0A0R3N7U7</accession>
<protein>
    <submittedName>
        <fullName evidence="2">NADPH:quinone oxidoreductase</fullName>
    </submittedName>
</protein>
<evidence type="ECO:0000313" key="2">
    <source>
        <dbReference type="EMBL" id="KRR28468.1"/>
    </source>
</evidence>
<evidence type="ECO:0000313" key="3">
    <source>
        <dbReference type="Proteomes" id="UP000052023"/>
    </source>
</evidence>
<dbReference type="AlphaFoldDB" id="A0A0R3N7U7"/>
<dbReference type="CDD" id="cd08276">
    <property type="entry name" value="MDR7"/>
    <property type="match status" value="1"/>
</dbReference>
<dbReference type="Gene3D" id="3.90.180.10">
    <property type="entry name" value="Medium-chain alcohol dehydrogenases, catalytic domain"/>
    <property type="match status" value="1"/>
</dbReference>
<dbReference type="InterPro" id="IPR052711">
    <property type="entry name" value="Zinc_ADH-like"/>
</dbReference>
<dbReference type="InterPro" id="IPR011032">
    <property type="entry name" value="GroES-like_sf"/>
</dbReference>
<dbReference type="OrthoDB" id="9790818at2"/>
<dbReference type="SUPFAM" id="SSF50129">
    <property type="entry name" value="GroES-like"/>
    <property type="match status" value="1"/>
</dbReference>
<dbReference type="InterPro" id="IPR013154">
    <property type="entry name" value="ADH-like_N"/>
</dbReference>